<proteinExistence type="predicted"/>
<sequence length="616" mass="66730">MPSSDSRAFKALKSKREASKGTSAQGSRVNSGIESTPSGLHAARSTSLGMFRALSGDLGAMPSMEGLGEGGWGSGFGQQASVGDFNAGFARSYSKDLQYMENNSELFQPDLTGLAWQGDGAHVPAASTEASSREETDKSVEKENGDSQKENGRGQSDAGELLRRNSSRDSAAGGANRAAHHFAGSVARRRDRSKCAPKPRSINDRERERLARGEPMLQPSRAILSMTRPRVPDGWESCRIERQYGAGELEVGRSLFQKIVPSNHLKQISSTHFAISCGHGSAKEARIPERGSEGRRVFIITDRSENGTSVNESKIGKGNTFILKDGDRIGLNGYRGEEIVAYLFSELYDDDSELLKSDTVTMSRGASLASNSSDGALCRGASKEFRRFLQERRELHMEVQDVDDEGNAVGASYAMSSEDSQAMTRRLGLVMDVNSAVLDKQLSDSNLQKQISRSEILRIQLGGGVKGLVDVEVQGRDLISSLAADGGRARAQEENGDKAPPQLRLDCVDTELIADAVDKIAPGEGEPTAGIGREDLGPSLLEDGKKLSQRSLLRRKLIIRRTKGADALATANLPQNRQLLKRKLQMRMESSASPRDNPHKDKLKAALAIQKRSKTN</sequence>
<feature type="region of interest" description="Disordered" evidence="1">
    <location>
        <begin position="519"/>
        <end position="542"/>
    </location>
</feature>
<dbReference type="InterPro" id="IPR000253">
    <property type="entry name" value="FHA_dom"/>
</dbReference>
<feature type="compositionally biased region" description="Basic residues" evidence="1">
    <location>
        <begin position="187"/>
        <end position="197"/>
    </location>
</feature>
<feature type="region of interest" description="Disordered" evidence="1">
    <location>
        <begin position="586"/>
        <end position="616"/>
    </location>
</feature>
<evidence type="ECO:0000256" key="1">
    <source>
        <dbReference type="SAM" id="MobiDB-lite"/>
    </source>
</evidence>
<reference evidence="3" key="1">
    <citation type="submission" date="2021-01" db="EMBL/GenBank/DDBJ databases">
        <authorList>
            <person name="Corre E."/>
            <person name="Pelletier E."/>
            <person name="Niang G."/>
            <person name="Scheremetjew M."/>
            <person name="Finn R."/>
            <person name="Kale V."/>
            <person name="Holt S."/>
            <person name="Cochrane G."/>
            <person name="Meng A."/>
            <person name="Brown T."/>
            <person name="Cohen L."/>
        </authorList>
    </citation>
    <scope>NUCLEOTIDE SEQUENCE</scope>
    <source>
        <strain evidence="3">NIES-2562</strain>
    </source>
</reference>
<name>A0A7S3GHB5_9EUKA</name>
<dbReference type="InterPro" id="IPR008984">
    <property type="entry name" value="SMAD_FHA_dom_sf"/>
</dbReference>
<feature type="compositionally biased region" description="Basic and acidic residues" evidence="1">
    <location>
        <begin position="201"/>
        <end position="212"/>
    </location>
</feature>
<feature type="region of interest" description="Disordered" evidence="1">
    <location>
        <begin position="1"/>
        <end position="42"/>
    </location>
</feature>
<dbReference type="AlphaFoldDB" id="A0A7S3GHB5"/>
<feature type="region of interest" description="Disordered" evidence="1">
    <location>
        <begin position="122"/>
        <end position="217"/>
    </location>
</feature>
<dbReference type="PROSITE" id="PS50006">
    <property type="entry name" value="FHA_DOMAIN"/>
    <property type="match status" value="1"/>
</dbReference>
<feature type="compositionally biased region" description="Polar residues" evidence="1">
    <location>
        <begin position="20"/>
        <end position="42"/>
    </location>
</feature>
<dbReference type="Gene3D" id="2.60.200.20">
    <property type="match status" value="1"/>
</dbReference>
<feature type="domain" description="FHA" evidence="2">
    <location>
        <begin position="249"/>
        <end position="315"/>
    </location>
</feature>
<gene>
    <name evidence="3" type="ORF">PBIL07802_LOCUS28548</name>
</gene>
<feature type="compositionally biased region" description="Basic and acidic residues" evidence="1">
    <location>
        <begin position="532"/>
        <end position="542"/>
    </location>
</feature>
<protein>
    <recommendedName>
        <fullName evidence="2">FHA domain-containing protein</fullName>
    </recommendedName>
</protein>
<evidence type="ECO:0000313" key="3">
    <source>
        <dbReference type="EMBL" id="CAE0266209.1"/>
    </source>
</evidence>
<evidence type="ECO:0000259" key="2">
    <source>
        <dbReference type="PROSITE" id="PS50006"/>
    </source>
</evidence>
<dbReference type="SUPFAM" id="SSF49879">
    <property type="entry name" value="SMAD/FHA domain"/>
    <property type="match status" value="1"/>
</dbReference>
<dbReference type="EMBL" id="HBIB01043717">
    <property type="protein sequence ID" value="CAE0266209.1"/>
    <property type="molecule type" value="Transcribed_RNA"/>
</dbReference>
<dbReference type="Pfam" id="PF00498">
    <property type="entry name" value="FHA"/>
    <property type="match status" value="1"/>
</dbReference>
<accession>A0A7S3GHB5</accession>
<feature type="compositionally biased region" description="Basic and acidic residues" evidence="1">
    <location>
        <begin position="131"/>
        <end position="152"/>
    </location>
</feature>
<organism evidence="3">
    <name type="scientific">Palpitomonas bilix</name>
    <dbReference type="NCBI Taxonomy" id="652834"/>
    <lineage>
        <taxon>Eukaryota</taxon>
        <taxon>Eukaryota incertae sedis</taxon>
    </lineage>
</organism>